<keyword evidence="1" id="KW-0175">Coiled coil</keyword>
<organism evidence="3 4">
    <name type="scientific">Mugilogobius chulae</name>
    <name type="common">yellowstripe goby</name>
    <dbReference type="NCBI Taxonomy" id="88201"/>
    <lineage>
        <taxon>Eukaryota</taxon>
        <taxon>Metazoa</taxon>
        <taxon>Chordata</taxon>
        <taxon>Craniata</taxon>
        <taxon>Vertebrata</taxon>
        <taxon>Euteleostomi</taxon>
        <taxon>Actinopterygii</taxon>
        <taxon>Neopterygii</taxon>
        <taxon>Teleostei</taxon>
        <taxon>Neoteleostei</taxon>
        <taxon>Acanthomorphata</taxon>
        <taxon>Gobiaria</taxon>
        <taxon>Gobiiformes</taxon>
        <taxon>Gobioidei</taxon>
        <taxon>Gobiidae</taxon>
        <taxon>Gobionellinae</taxon>
        <taxon>Mugilogobius</taxon>
    </lineage>
</organism>
<accession>A0AAW0PTB0</accession>
<feature type="region of interest" description="Disordered" evidence="2">
    <location>
        <begin position="73"/>
        <end position="99"/>
    </location>
</feature>
<comment type="caution">
    <text evidence="3">The sequence shown here is derived from an EMBL/GenBank/DDBJ whole genome shotgun (WGS) entry which is preliminary data.</text>
</comment>
<feature type="coiled-coil region" evidence="1">
    <location>
        <begin position="203"/>
        <end position="244"/>
    </location>
</feature>
<feature type="region of interest" description="Disordered" evidence="2">
    <location>
        <begin position="1"/>
        <end position="29"/>
    </location>
</feature>
<evidence type="ECO:0000256" key="2">
    <source>
        <dbReference type="SAM" id="MobiDB-lite"/>
    </source>
</evidence>
<protein>
    <submittedName>
        <fullName evidence="3">Uncharacterized protein</fullName>
    </submittedName>
</protein>
<dbReference type="EMBL" id="JBBPFD010000004">
    <property type="protein sequence ID" value="KAK7929839.1"/>
    <property type="molecule type" value="Genomic_DNA"/>
</dbReference>
<keyword evidence="4" id="KW-1185">Reference proteome</keyword>
<name>A0AAW0PTB0_9GOBI</name>
<evidence type="ECO:0000256" key="1">
    <source>
        <dbReference type="SAM" id="Coils"/>
    </source>
</evidence>
<reference evidence="4" key="1">
    <citation type="submission" date="2024-04" db="EMBL/GenBank/DDBJ databases">
        <title>Salinicola lusitanus LLJ914,a marine bacterium isolated from the Okinawa Trough.</title>
        <authorList>
            <person name="Li J."/>
        </authorList>
    </citation>
    <scope>NUCLEOTIDE SEQUENCE [LARGE SCALE GENOMIC DNA]</scope>
</reference>
<evidence type="ECO:0000313" key="4">
    <source>
        <dbReference type="Proteomes" id="UP001460270"/>
    </source>
</evidence>
<dbReference type="Gene3D" id="1.10.287.1490">
    <property type="match status" value="1"/>
</dbReference>
<evidence type="ECO:0000313" key="3">
    <source>
        <dbReference type="EMBL" id="KAK7929839.1"/>
    </source>
</evidence>
<gene>
    <name evidence="3" type="ORF">WMY93_006234</name>
</gene>
<sequence>MAKATASLQKELEQCRQESQNALSKKEKDLQELQENLLDVKEEKAMVLQCIQDMIGGLMISHNQKVSKLQREKEEASKTSKNLQEKLERQNQDLESSKKALQEEIQQKDTKIVSLDDELAQTKANLVEKTQEIGTVLNRAELVQEELKNEQEKNRGLQEQIQALTTSLEEKDQNVCSLETRISQYQAEKKKIAVDFQAVTKAVANMEDQMNSLLQMLNLKEEEKKQLENNLSSAMAKIEEQNQGHLTTCRL</sequence>
<dbReference type="Proteomes" id="UP001460270">
    <property type="component" value="Unassembled WGS sequence"/>
</dbReference>
<proteinExistence type="predicted"/>
<dbReference type="AlphaFoldDB" id="A0AAW0PTB0"/>